<keyword evidence="3" id="KW-0804">Transcription</keyword>
<evidence type="ECO:0000313" key="5">
    <source>
        <dbReference type="EMBL" id="KFJ01731.1"/>
    </source>
</evidence>
<dbReference type="Gene3D" id="1.10.10.10">
    <property type="entry name" value="Winged helix-like DNA-binding domain superfamily/Winged helix DNA-binding domain"/>
    <property type="match status" value="1"/>
</dbReference>
<evidence type="ECO:0000256" key="3">
    <source>
        <dbReference type="ARBA" id="ARBA00023163"/>
    </source>
</evidence>
<protein>
    <submittedName>
        <fullName evidence="5">Putative transcription regulator (Putative)</fullName>
    </submittedName>
</protein>
<evidence type="ECO:0000256" key="2">
    <source>
        <dbReference type="ARBA" id="ARBA00023125"/>
    </source>
</evidence>
<dbReference type="EMBL" id="JGZR01000009">
    <property type="protein sequence ID" value="KFJ01731.1"/>
    <property type="molecule type" value="Genomic_DNA"/>
</dbReference>
<comment type="caution">
    <text evidence="5">The sequence shown here is derived from an EMBL/GenBank/DDBJ whole genome shotgun (WGS) entry which is preliminary data.</text>
</comment>
<dbReference type="Proteomes" id="UP000029055">
    <property type="component" value="Unassembled WGS sequence"/>
</dbReference>
<dbReference type="eggNOG" id="COG1733">
    <property type="taxonomic scope" value="Bacteria"/>
</dbReference>
<dbReference type="OrthoDB" id="370168at2"/>
<accession>A0A087E1T0</accession>
<dbReference type="AlphaFoldDB" id="A0A087E1T0"/>
<keyword evidence="2" id="KW-0238">DNA-binding</keyword>
<name>A0A087E1T0_9BIFI</name>
<evidence type="ECO:0000256" key="1">
    <source>
        <dbReference type="ARBA" id="ARBA00023015"/>
    </source>
</evidence>
<dbReference type="PANTHER" id="PTHR33204:SF29">
    <property type="entry name" value="TRANSCRIPTIONAL REGULATOR"/>
    <property type="match status" value="1"/>
</dbReference>
<organism evidence="5 6">
    <name type="scientific">Bifidobacterium subtile</name>
    <dbReference type="NCBI Taxonomy" id="77635"/>
    <lineage>
        <taxon>Bacteria</taxon>
        <taxon>Bacillati</taxon>
        <taxon>Actinomycetota</taxon>
        <taxon>Actinomycetes</taxon>
        <taxon>Bifidobacteriales</taxon>
        <taxon>Bifidobacteriaceae</taxon>
        <taxon>Bifidobacterium</taxon>
    </lineage>
</organism>
<keyword evidence="6" id="KW-1185">Reference proteome</keyword>
<feature type="domain" description="HTH hxlR-type" evidence="4">
    <location>
        <begin position="14"/>
        <end position="113"/>
    </location>
</feature>
<evidence type="ECO:0000313" key="6">
    <source>
        <dbReference type="Proteomes" id="UP000029055"/>
    </source>
</evidence>
<dbReference type="PANTHER" id="PTHR33204">
    <property type="entry name" value="TRANSCRIPTIONAL REGULATOR, MARR FAMILY"/>
    <property type="match status" value="1"/>
</dbReference>
<keyword evidence="1" id="KW-0805">Transcription regulation</keyword>
<reference evidence="5 6" key="1">
    <citation type="submission" date="2014-03" db="EMBL/GenBank/DDBJ databases">
        <title>Genomics of Bifidobacteria.</title>
        <authorList>
            <person name="Ventura M."/>
            <person name="Milani C."/>
            <person name="Lugli G.A."/>
        </authorList>
    </citation>
    <scope>NUCLEOTIDE SEQUENCE [LARGE SCALE GENOMIC DNA]</scope>
    <source>
        <strain evidence="5 6">LMG 11597</strain>
    </source>
</reference>
<sequence>MHAARMSVRHGEYCPLDCTLGILSGKWKSIIVCRLMHEPLHFGEIHRSIPSCPKRTLAMQLAELEEDGIVARQVEHEGAVIRTRHSLTESGASLATIVRQMDEWGMEYLSRLSTLPDKTVQAA</sequence>
<dbReference type="InterPro" id="IPR036388">
    <property type="entry name" value="WH-like_DNA-bd_sf"/>
</dbReference>
<dbReference type="GO" id="GO:0003677">
    <property type="term" value="F:DNA binding"/>
    <property type="evidence" value="ECO:0007669"/>
    <property type="project" value="UniProtKB-KW"/>
</dbReference>
<evidence type="ECO:0000259" key="4">
    <source>
        <dbReference type="PROSITE" id="PS51118"/>
    </source>
</evidence>
<dbReference type="InterPro" id="IPR002577">
    <property type="entry name" value="HTH_HxlR"/>
</dbReference>
<dbReference type="Pfam" id="PF01638">
    <property type="entry name" value="HxlR"/>
    <property type="match status" value="1"/>
</dbReference>
<proteinExistence type="predicted"/>
<dbReference type="InterPro" id="IPR036390">
    <property type="entry name" value="WH_DNA-bd_sf"/>
</dbReference>
<dbReference type="STRING" id="77635.BISU_1743"/>
<dbReference type="SUPFAM" id="SSF46785">
    <property type="entry name" value="Winged helix' DNA-binding domain"/>
    <property type="match status" value="1"/>
</dbReference>
<dbReference type="PROSITE" id="PS51118">
    <property type="entry name" value="HTH_HXLR"/>
    <property type="match status" value="1"/>
</dbReference>
<gene>
    <name evidence="5" type="ORF">BISU_1743</name>
</gene>